<protein>
    <submittedName>
        <fullName evidence="3">GIY-YIG nuclease family protein</fullName>
    </submittedName>
</protein>
<dbReference type="Pfam" id="PF01541">
    <property type="entry name" value="GIY-YIG"/>
    <property type="match status" value="1"/>
</dbReference>
<reference evidence="3 4" key="1">
    <citation type="submission" date="2021-02" db="EMBL/GenBank/DDBJ databases">
        <title>Lysobacter arenosi sp. nov., isolated from soil of gangwondo yeongwol, south Korea.</title>
        <authorList>
            <person name="Kim K.R."/>
            <person name="Kim K.H."/>
            <person name="Jeon C.O."/>
        </authorList>
    </citation>
    <scope>NUCLEOTIDE SEQUENCE [LARGE SCALE GENOMIC DNA]</scope>
    <source>
        <strain evidence="3 4">R7</strain>
    </source>
</reference>
<keyword evidence="4" id="KW-1185">Reference proteome</keyword>
<dbReference type="InterPro" id="IPR000305">
    <property type="entry name" value="GIY-YIG_endonuc"/>
</dbReference>
<evidence type="ECO:0000256" key="1">
    <source>
        <dbReference type="ARBA" id="ARBA00007435"/>
    </source>
</evidence>
<dbReference type="Gene3D" id="3.40.1440.10">
    <property type="entry name" value="GIY-YIG endonuclease"/>
    <property type="match status" value="1"/>
</dbReference>
<dbReference type="PANTHER" id="PTHR34477">
    <property type="entry name" value="UPF0213 PROTEIN YHBQ"/>
    <property type="match status" value="1"/>
</dbReference>
<feature type="domain" description="GIY-YIG" evidence="2">
    <location>
        <begin position="1"/>
        <end position="75"/>
    </location>
</feature>
<dbReference type="SUPFAM" id="SSF82771">
    <property type="entry name" value="GIY-YIG endonuclease"/>
    <property type="match status" value="1"/>
</dbReference>
<dbReference type="PROSITE" id="PS50164">
    <property type="entry name" value="GIY_YIG"/>
    <property type="match status" value="1"/>
</dbReference>
<dbReference type="InterPro" id="IPR050190">
    <property type="entry name" value="UPF0213_domain"/>
</dbReference>
<dbReference type="PANTHER" id="PTHR34477:SF1">
    <property type="entry name" value="UPF0213 PROTEIN YHBQ"/>
    <property type="match status" value="1"/>
</dbReference>
<dbReference type="SMART" id="SM00465">
    <property type="entry name" value="GIYc"/>
    <property type="match status" value="1"/>
</dbReference>
<dbReference type="EMBL" id="CP071517">
    <property type="protein sequence ID" value="QSX74232.1"/>
    <property type="molecule type" value="Genomic_DNA"/>
</dbReference>
<evidence type="ECO:0000259" key="2">
    <source>
        <dbReference type="PROSITE" id="PS50164"/>
    </source>
</evidence>
<organism evidence="3 4">
    <name type="scientific">Lysobacter arenosi</name>
    <dbReference type="NCBI Taxonomy" id="2795387"/>
    <lineage>
        <taxon>Bacteria</taxon>
        <taxon>Pseudomonadati</taxon>
        <taxon>Pseudomonadota</taxon>
        <taxon>Gammaproteobacteria</taxon>
        <taxon>Lysobacterales</taxon>
        <taxon>Lysobacteraceae</taxon>
        <taxon>Lysobacter</taxon>
    </lineage>
</organism>
<gene>
    <name evidence="3" type="ORF">HIV01_013655</name>
</gene>
<dbReference type="CDD" id="cd10456">
    <property type="entry name" value="GIY-YIG_UPF0213"/>
    <property type="match status" value="1"/>
</dbReference>
<dbReference type="Proteomes" id="UP000663400">
    <property type="component" value="Chromosome"/>
</dbReference>
<accession>A0ABX7RB68</accession>
<dbReference type="InterPro" id="IPR035901">
    <property type="entry name" value="GIY-YIG_endonuc_sf"/>
</dbReference>
<evidence type="ECO:0000313" key="4">
    <source>
        <dbReference type="Proteomes" id="UP000663400"/>
    </source>
</evidence>
<proteinExistence type="inferred from homology"/>
<sequence>MFWIYMLRCADGTFYLGHTDDIERRLDQHHAGQHACYTQRRRPVTLVFSQEFPTREEALVAERQIKGWSRAKKLALVDGDWGRISLLARGKHRHQR</sequence>
<comment type="similarity">
    <text evidence="1">Belongs to the UPF0213 family.</text>
</comment>
<dbReference type="RefSeq" id="WP_200607946.1">
    <property type="nucleotide sequence ID" value="NZ_CP071517.1"/>
</dbReference>
<name>A0ABX7RB68_9GAMM</name>
<evidence type="ECO:0000313" key="3">
    <source>
        <dbReference type="EMBL" id="QSX74232.1"/>
    </source>
</evidence>